<sequence length="202" mass="22119">MSTFTINFTNNSSSAGNFCVFNQKDDSFNSFPLAWRVESAAPKAKVAISWNTDLFFFWAKTGGLRPGMVFNAGGNAPTSLTADNEITVTRDNRDYRFVNQRTGYRQGTLVAIADSSVVPNNASIAIGMSGAATLAVQAQPNMQFQFVPRFEYWVTFGDLQQGQLLDPDGNTEAAKIDFPPGIYTMNVTLNPDFTWAITPGLD</sequence>
<evidence type="ECO:0000313" key="2">
    <source>
        <dbReference type="Proteomes" id="UP000198748"/>
    </source>
</evidence>
<dbReference type="AlphaFoldDB" id="A0A1G8AVR4"/>
<keyword evidence="2" id="KW-1185">Reference proteome</keyword>
<protein>
    <recommendedName>
        <fullName evidence="3">Protein rhiA</fullName>
    </recommendedName>
</protein>
<organism evidence="1 2">
    <name type="scientific">Dyadobacter soli</name>
    <dbReference type="NCBI Taxonomy" id="659014"/>
    <lineage>
        <taxon>Bacteria</taxon>
        <taxon>Pseudomonadati</taxon>
        <taxon>Bacteroidota</taxon>
        <taxon>Cytophagia</taxon>
        <taxon>Cytophagales</taxon>
        <taxon>Spirosomataceae</taxon>
        <taxon>Dyadobacter</taxon>
    </lineage>
</organism>
<name>A0A1G8AVR4_9BACT</name>
<dbReference type="OrthoDB" id="2661796at2"/>
<reference evidence="2" key="1">
    <citation type="submission" date="2016-10" db="EMBL/GenBank/DDBJ databases">
        <authorList>
            <person name="Varghese N."/>
            <person name="Submissions S."/>
        </authorList>
    </citation>
    <scope>NUCLEOTIDE SEQUENCE [LARGE SCALE GENOMIC DNA]</scope>
    <source>
        <strain evidence="2">DSM 25329</strain>
    </source>
</reference>
<dbReference type="Proteomes" id="UP000198748">
    <property type="component" value="Unassembled WGS sequence"/>
</dbReference>
<gene>
    <name evidence="1" type="ORF">SAMN04487996_13235</name>
</gene>
<evidence type="ECO:0008006" key="3">
    <source>
        <dbReference type="Google" id="ProtNLM"/>
    </source>
</evidence>
<accession>A0A1G8AVR4</accession>
<dbReference type="EMBL" id="FNAN01000032">
    <property type="protein sequence ID" value="SDH25059.1"/>
    <property type="molecule type" value="Genomic_DNA"/>
</dbReference>
<proteinExistence type="predicted"/>
<dbReference type="RefSeq" id="WP_090157614.1">
    <property type="nucleotide sequence ID" value="NZ_FNAN01000032.1"/>
</dbReference>
<evidence type="ECO:0000313" key="1">
    <source>
        <dbReference type="EMBL" id="SDH25059.1"/>
    </source>
</evidence>